<keyword evidence="3" id="KW-1185">Reference proteome</keyword>
<proteinExistence type="predicted"/>
<accession>E6W6W7</accession>
<evidence type="ECO:0000313" key="2">
    <source>
        <dbReference type="EMBL" id="ADU66210.1"/>
    </source>
</evidence>
<feature type="chain" id="PRO_5003211795" evidence="1">
    <location>
        <begin position="20"/>
        <end position="220"/>
    </location>
</feature>
<organism evidence="2 3">
    <name type="scientific">Desulfurispirillum indicum (strain ATCC BAA-1389 / DSM 22839 / S5)</name>
    <dbReference type="NCBI Taxonomy" id="653733"/>
    <lineage>
        <taxon>Bacteria</taxon>
        <taxon>Pseudomonadati</taxon>
        <taxon>Chrysiogenota</taxon>
        <taxon>Chrysiogenia</taxon>
        <taxon>Chrysiogenales</taxon>
        <taxon>Chrysiogenaceae</taxon>
        <taxon>Desulfurispirillum</taxon>
    </lineage>
</organism>
<dbReference type="EMBL" id="CP002432">
    <property type="protein sequence ID" value="ADU66210.1"/>
    <property type="molecule type" value="Genomic_DNA"/>
</dbReference>
<dbReference type="RefSeq" id="WP_013506091.1">
    <property type="nucleotide sequence ID" value="NC_014836.1"/>
</dbReference>
<reference evidence="2 3" key="1">
    <citation type="submission" date="2010-12" db="EMBL/GenBank/DDBJ databases">
        <title>Complete sequence of Desulfurispirillum indicum S5.</title>
        <authorList>
            <consortium name="US DOE Joint Genome Institute"/>
            <person name="Lucas S."/>
            <person name="Copeland A."/>
            <person name="Lapidus A."/>
            <person name="Cheng J.-F."/>
            <person name="Goodwin L."/>
            <person name="Pitluck S."/>
            <person name="Chertkov O."/>
            <person name="Held B."/>
            <person name="Detter J.C."/>
            <person name="Han C."/>
            <person name="Tapia R."/>
            <person name="Land M."/>
            <person name="Hauser L."/>
            <person name="Kyrpides N."/>
            <person name="Ivanova N."/>
            <person name="Mikhailova N."/>
            <person name="Haggblom M."/>
            <person name="Rauschenbach I."/>
            <person name="Bini E."/>
            <person name="Woyke T."/>
        </authorList>
    </citation>
    <scope>NUCLEOTIDE SEQUENCE [LARGE SCALE GENOMIC DNA]</scope>
    <source>
        <strain evidence="3">ATCC BAA-1389 / DSM 22839 / S5</strain>
    </source>
</reference>
<evidence type="ECO:0000313" key="3">
    <source>
        <dbReference type="Proteomes" id="UP000002572"/>
    </source>
</evidence>
<evidence type="ECO:0000256" key="1">
    <source>
        <dbReference type="SAM" id="SignalP"/>
    </source>
</evidence>
<dbReference type="STRING" id="653733.Selin_1476"/>
<feature type="signal peptide" evidence="1">
    <location>
        <begin position="1"/>
        <end position="19"/>
    </location>
</feature>
<keyword evidence="1" id="KW-0732">Signal</keyword>
<gene>
    <name evidence="2" type="ordered locus">Selin_1476</name>
</gene>
<dbReference type="eggNOG" id="ENOG5032TNA">
    <property type="taxonomic scope" value="Bacteria"/>
</dbReference>
<dbReference type="Proteomes" id="UP000002572">
    <property type="component" value="Chromosome"/>
</dbReference>
<dbReference type="HOGENOM" id="CLU_087622_0_0_0"/>
<dbReference type="OrthoDB" id="9810604at2"/>
<dbReference type="InParanoid" id="E6W6W7"/>
<sequence>MKAIALPMSIIMLTAICLASPVHDLGSHGQVYEIAEENALNAIMQRASEVDWDSHFDEEKMKRMIRDYRPPTLTRTIPTATTESVLAVDMTFTLPFDIPDGRGGILYGAGYQFNPLEYLTSPLEPIVLINADDDDQVRWYVQSEYPGTYHYLLLTQGSHWIFHEEYSDLRITPYYANDEFLEKFQVTAVPAVITQEDLHMSVHQFPPPDENDEVTEEVVQ</sequence>
<protein>
    <submittedName>
        <fullName evidence="2">Putative cytoplasmic protein</fullName>
    </submittedName>
</protein>
<name>E6W6W7_DESIS</name>
<dbReference type="KEGG" id="din:Selin_1476"/>
<dbReference type="AlphaFoldDB" id="E6W6W7"/>